<proteinExistence type="predicted"/>
<organism evidence="2 3">
    <name type="scientific">Pelagicoccus enzymogenes</name>
    <dbReference type="NCBI Taxonomy" id="2773457"/>
    <lineage>
        <taxon>Bacteria</taxon>
        <taxon>Pseudomonadati</taxon>
        <taxon>Verrucomicrobiota</taxon>
        <taxon>Opitutia</taxon>
        <taxon>Puniceicoccales</taxon>
        <taxon>Pelagicoccaceae</taxon>
        <taxon>Pelagicoccus</taxon>
    </lineage>
</organism>
<accession>A0A927IJ11</accession>
<keyword evidence="3" id="KW-1185">Reference proteome</keyword>
<dbReference type="PANTHER" id="PTHR33525">
    <property type="match status" value="1"/>
</dbReference>
<dbReference type="SUPFAM" id="SSF109604">
    <property type="entry name" value="HD-domain/PDEase-like"/>
    <property type="match status" value="1"/>
</dbReference>
<dbReference type="Gene3D" id="1.10.3210.10">
    <property type="entry name" value="Hypothetical protein af1432"/>
    <property type="match status" value="1"/>
</dbReference>
<gene>
    <name evidence="2" type="ORF">IEN85_20185</name>
</gene>
<dbReference type="InterPro" id="IPR013976">
    <property type="entry name" value="HDOD"/>
</dbReference>
<dbReference type="PANTHER" id="PTHR33525:SF3">
    <property type="entry name" value="RIBONUCLEASE Y"/>
    <property type="match status" value="1"/>
</dbReference>
<evidence type="ECO:0000259" key="1">
    <source>
        <dbReference type="PROSITE" id="PS51833"/>
    </source>
</evidence>
<evidence type="ECO:0000313" key="2">
    <source>
        <dbReference type="EMBL" id="MBD5781831.1"/>
    </source>
</evidence>
<dbReference type="PROSITE" id="PS51833">
    <property type="entry name" value="HDOD"/>
    <property type="match status" value="1"/>
</dbReference>
<dbReference type="RefSeq" id="WP_191618910.1">
    <property type="nucleotide sequence ID" value="NZ_JACYFG010000051.1"/>
</dbReference>
<protein>
    <submittedName>
        <fullName evidence="2">HDOD domain-containing protein</fullName>
    </submittedName>
</protein>
<dbReference type="Pfam" id="PF08668">
    <property type="entry name" value="HDOD"/>
    <property type="match status" value="1"/>
</dbReference>
<evidence type="ECO:0000313" key="3">
    <source>
        <dbReference type="Proteomes" id="UP000622317"/>
    </source>
</evidence>
<dbReference type="AlphaFoldDB" id="A0A927IJ11"/>
<dbReference type="InterPro" id="IPR052340">
    <property type="entry name" value="RNase_Y/CdgJ"/>
</dbReference>
<sequence length="286" mass="31225">MPNQPDTTSPVQTVASAIVQGIKSGKLELPVMPAVASKILALTNDPNADMAELSKLIHSDQSIASQTLRIANSAGYASGEPIVSLQQAVTRLGMKLLGEIAIAVSIQSDIFKAPGFEKQIRSLLRHALAAGAYGREIARKRRRNVEGQFLCGLLHSVGRPIALQLVAKVQDRLGITLEDQELKQIVAGLSPKVATKVAIDWKLPKQLQITTVYYNNYAAAPTFKDECAATYLSQRFANWIVNPVGTNIIELGRDPVVEYLNFYQDDFQELLTKKEDVKAVVSAMEL</sequence>
<dbReference type="EMBL" id="JACYFG010000051">
    <property type="protein sequence ID" value="MBD5781831.1"/>
    <property type="molecule type" value="Genomic_DNA"/>
</dbReference>
<feature type="domain" description="HDOD" evidence="1">
    <location>
        <begin position="29"/>
        <end position="217"/>
    </location>
</feature>
<reference evidence="2" key="1">
    <citation type="submission" date="2020-09" db="EMBL/GenBank/DDBJ databases">
        <title>Pelagicoccus enzymogenes sp. nov. with an EPS production, isolated from marine sediment.</title>
        <authorList>
            <person name="Feng X."/>
        </authorList>
    </citation>
    <scope>NUCLEOTIDE SEQUENCE</scope>
    <source>
        <strain evidence="2">NFK12</strain>
    </source>
</reference>
<comment type="caution">
    <text evidence="2">The sequence shown here is derived from an EMBL/GenBank/DDBJ whole genome shotgun (WGS) entry which is preliminary data.</text>
</comment>
<dbReference type="Proteomes" id="UP000622317">
    <property type="component" value="Unassembled WGS sequence"/>
</dbReference>
<name>A0A927IJ11_9BACT</name>